<organism evidence="1 2">
    <name type="scientific">Blautia acetigignens</name>
    <dbReference type="NCBI Taxonomy" id="2981783"/>
    <lineage>
        <taxon>Bacteria</taxon>
        <taxon>Bacillati</taxon>
        <taxon>Bacillota</taxon>
        <taxon>Clostridia</taxon>
        <taxon>Lachnospirales</taxon>
        <taxon>Lachnospiraceae</taxon>
        <taxon>Blautia</taxon>
    </lineage>
</organism>
<gene>
    <name evidence="1" type="ORF">AAAX94_06515</name>
</gene>
<evidence type="ECO:0000313" key="1">
    <source>
        <dbReference type="EMBL" id="MEQ2412674.1"/>
    </source>
</evidence>
<sequence>MKKLEKRPNFMTVPAALKELEKIEYDTAVKDLQKLLDKSDAQRKDTLWKAILKSEKTYDEILSYIESGDGVADE</sequence>
<evidence type="ECO:0000313" key="2">
    <source>
        <dbReference type="Proteomes" id="UP001470752"/>
    </source>
</evidence>
<proteinExistence type="predicted"/>
<keyword evidence="2" id="KW-1185">Reference proteome</keyword>
<name>A0ABV1CNT4_9FIRM</name>
<dbReference type="Proteomes" id="UP001470752">
    <property type="component" value="Unassembled WGS sequence"/>
</dbReference>
<comment type="caution">
    <text evidence="1">The sequence shown here is derived from an EMBL/GenBank/DDBJ whole genome shotgun (WGS) entry which is preliminary data.</text>
</comment>
<accession>A0ABV1CNT4</accession>
<dbReference type="RefSeq" id="WP_117849847.1">
    <property type="nucleotide sequence ID" value="NZ_JBBNFW010000141.1"/>
</dbReference>
<protein>
    <submittedName>
        <fullName evidence="1">Uncharacterized protein</fullName>
    </submittedName>
</protein>
<dbReference type="EMBL" id="JBBNFW010000141">
    <property type="protein sequence ID" value="MEQ2412674.1"/>
    <property type="molecule type" value="Genomic_DNA"/>
</dbReference>
<reference evidence="1 2" key="1">
    <citation type="submission" date="2024-04" db="EMBL/GenBank/DDBJ databases">
        <title>Human intestinal bacterial collection.</title>
        <authorList>
            <person name="Pauvert C."/>
            <person name="Hitch T.C.A."/>
            <person name="Clavel T."/>
        </authorList>
    </citation>
    <scope>NUCLEOTIDE SEQUENCE [LARGE SCALE GENOMIC DNA]</scope>
    <source>
        <strain evidence="1 2">CLA-AA-H161</strain>
    </source>
</reference>